<dbReference type="PRINTS" id="PR00313">
    <property type="entry name" value="CABNDNGRPT"/>
</dbReference>
<feature type="compositionally biased region" description="Polar residues" evidence="1">
    <location>
        <begin position="138"/>
        <end position="150"/>
    </location>
</feature>
<dbReference type="RefSeq" id="WP_144258256.1">
    <property type="nucleotide sequence ID" value="NZ_CP041636.1"/>
</dbReference>
<evidence type="ECO:0000313" key="2">
    <source>
        <dbReference type="EMBL" id="QDO99260.1"/>
    </source>
</evidence>
<name>A0A516H6E7_9PROT</name>
<dbReference type="KEGG" id="fer:FNB15_19150"/>
<proteinExistence type="predicted"/>
<protein>
    <submittedName>
        <fullName evidence="2">Calcium-binding protein</fullName>
    </submittedName>
</protein>
<dbReference type="Proteomes" id="UP000317496">
    <property type="component" value="Chromosome"/>
</dbReference>
<dbReference type="EMBL" id="CP041636">
    <property type="protein sequence ID" value="QDO99260.1"/>
    <property type="molecule type" value="Genomic_DNA"/>
</dbReference>
<keyword evidence="3" id="KW-1185">Reference proteome</keyword>
<reference evidence="2 3" key="1">
    <citation type="submission" date="2019-07" db="EMBL/GenBank/DDBJ databases">
        <title>Genome sequencing for Ferrovibrio sp. K5.</title>
        <authorList>
            <person name="Park S.-J."/>
        </authorList>
    </citation>
    <scope>NUCLEOTIDE SEQUENCE [LARGE SCALE GENOMIC DNA]</scope>
    <source>
        <strain evidence="2 3">K5</strain>
    </source>
</reference>
<organism evidence="2 3">
    <name type="scientific">Ferrovibrio terrae</name>
    <dbReference type="NCBI Taxonomy" id="2594003"/>
    <lineage>
        <taxon>Bacteria</taxon>
        <taxon>Pseudomonadati</taxon>
        <taxon>Pseudomonadota</taxon>
        <taxon>Alphaproteobacteria</taxon>
        <taxon>Rhodospirillales</taxon>
        <taxon>Rhodospirillaceae</taxon>
        <taxon>Ferrovibrio</taxon>
    </lineage>
</organism>
<evidence type="ECO:0000313" key="3">
    <source>
        <dbReference type="Proteomes" id="UP000317496"/>
    </source>
</evidence>
<dbReference type="SUPFAM" id="SSF51120">
    <property type="entry name" value="beta-Roll"/>
    <property type="match status" value="1"/>
</dbReference>
<dbReference type="AlphaFoldDB" id="A0A516H6E7"/>
<dbReference type="Gene3D" id="2.160.20.160">
    <property type="match status" value="1"/>
</dbReference>
<gene>
    <name evidence="2" type="ORF">FNB15_19150</name>
</gene>
<dbReference type="OrthoDB" id="8338689at2"/>
<dbReference type="InterPro" id="IPR011049">
    <property type="entry name" value="Serralysin-like_metalloprot_C"/>
</dbReference>
<evidence type="ECO:0000256" key="1">
    <source>
        <dbReference type="SAM" id="MobiDB-lite"/>
    </source>
</evidence>
<feature type="region of interest" description="Disordered" evidence="1">
    <location>
        <begin position="116"/>
        <end position="150"/>
    </location>
</feature>
<sequence>MTYIVPPRSAADHYFRYTANQMGAGTADRFRAHLQQFGVNMDGLAQQHRTWISSGQTEAKPSLDIYNQAPQPAPTTPQDPAEVAGNVNAAMARLSDIAYGVQRMLHAQVDWLEGQPDPAAVSGAPVDGTDGDDEQHVYHNQTSSSGAGNDTIYNYRHGTVDAGAGNDKAVLYMGGGEVNLGEGDDLALIYNGTARGGDGKDQFTLLNGGRAYGGTGDDRFLVMDRGHVYGEDGDDHIEIVAGGLGASGFADGGDGNDTIIAHGRAQLFGGAGDDVLTVSGGFRSKFNGGTGNDTINLLPEADYGYRIEYNKGDGDDIIAGDLSGVKVTSFKPLIEDGKFIKFVQDGPSRMMHKGQVVLGEGIARDEVTAVRDGNDVRVSFGSAGGSITFRDFQDTAPRLAFADGSWLDVAKLLEAAPGNPA</sequence>
<accession>A0A516H6E7</accession>